<accession>A0A5N3PCD8</accession>
<dbReference type="InterPro" id="IPR006860">
    <property type="entry name" value="FecR"/>
</dbReference>
<feature type="compositionally biased region" description="Low complexity" evidence="1">
    <location>
        <begin position="231"/>
        <end position="247"/>
    </location>
</feature>
<dbReference type="Pfam" id="PF04773">
    <property type="entry name" value="FecR"/>
    <property type="match status" value="1"/>
</dbReference>
<evidence type="ECO:0000313" key="4">
    <source>
        <dbReference type="Proteomes" id="UP000325684"/>
    </source>
</evidence>
<evidence type="ECO:0000313" key="3">
    <source>
        <dbReference type="EMBL" id="KAB0267407.1"/>
    </source>
</evidence>
<organism evidence="3 4">
    <name type="scientific">Microvirga brassicacearum</name>
    <dbReference type="NCBI Taxonomy" id="2580413"/>
    <lineage>
        <taxon>Bacteria</taxon>
        <taxon>Pseudomonadati</taxon>
        <taxon>Pseudomonadota</taxon>
        <taxon>Alphaproteobacteria</taxon>
        <taxon>Hyphomicrobiales</taxon>
        <taxon>Methylobacteriaceae</taxon>
        <taxon>Microvirga</taxon>
    </lineage>
</organism>
<feature type="compositionally biased region" description="Basic and acidic residues" evidence="1">
    <location>
        <begin position="309"/>
        <end position="320"/>
    </location>
</feature>
<dbReference type="EMBL" id="VCMV01000013">
    <property type="protein sequence ID" value="KAB0267407.1"/>
    <property type="molecule type" value="Genomic_DNA"/>
</dbReference>
<dbReference type="AlphaFoldDB" id="A0A5N3PCD8"/>
<dbReference type="Proteomes" id="UP000325684">
    <property type="component" value="Unassembled WGS sequence"/>
</dbReference>
<protein>
    <recommendedName>
        <fullName evidence="2">FecR protein domain-containing protein</fullName>
    </recommendedName>
</protein>
<reference evidence="3 4" key="1">
    <citation type="journal article" date="2019" name="Microorganisms">
        <title>Genome Insights into the Novel Species Microvirga brassicacearum, a Rapeseed Endophyte with Biotechnological Potential.</title>
        <authorList>
            <person name="Jimenez-Gomez A."/>
            <person name="Saati-Santamaria Z."/>
            <person name="Igual J.M."/>
            <person name="Rivas R."/>
            <person name="Mateos P.F."/>
            <person name="Garcia-Fraile P."/>
        </authorList>
    </citation>
    <scope>NUCLEOTIDE SEQUENCE [LARGE SCALE GENOMIC DNA]</scope>
    <source>
        <strain evidence="3 4">CDVBN77</strain>
    </source>
</reference>
<feature type="domain" description="FecR protein" evidence="2">
    <location>
        <begin position="62"/>
        <end position="162"/>
    </location>
</feature>
<feature type="compositionally biased region" description="Basic and acidic residues" evidence="1">
    <location>
        <begin position="336"/>
        <end position="389"/>
    </location>
</feature>
<evidence type="ECO:0000256" key="1">
    <source>
        <dbReference type="SAM" id="MobiDB-lite"/>
    </source>
</evidence>
<dbReference type="PANTHER" id="PTHR38731">
    <property type="entry name" value="LIPL45-RELATED LIPOPROTEIN-RELATED"/>
    <property type="match status" value="1"/>
</dbReference>
<feature type="region of interest" description="Disordered" evidence="1">
    <location>
        <begin position="229"/>
        <end position="389"/>
    </location>
</feature>
<feature type="compositionally biased region" description="Pro residues" evidence="1">
    <location>
        <begin position="248"/>
        <end position="281"/>
    </location>
</feature>
<feature type="compositionally biased region" description="Gly residues" evidence="1">
    <location>
        <begin position="321"/>
        <end position="332"/>
    </location>
</feature>
<dbReference type="OrthoDB" id="5593939at2"/>
<name>A0A5N3PCD8_9HYPH</name>
<comment type="caution">
    <text evidence="3">The sequence shown here is derived from an EMBL/GenBank/DDBJ whole genome shotgun (WGS) entry which is preliminary data.</text>
</comment>
<proteinExistence type="predicted"/>
<gene>
    <name evidence="3" type="ORF">FEZ63_08840</name>
</gene>
<sequence length="389" mass="41113">MPRRFSVWVTAFSFLFLHVDFWGPALAQQPSGRAVGVIPDASALRSAGRQPLALQQPVYMGDRIQTGASGEAQIDFIDSTRLVVGPASSLLIDSSVMRNRKTMSSFVVSALRGTFRFISGSSPKPAYAIRTPTATIGVRGTEFDFAVLPDGGTEFVLFKGQAQVCDRSGNCTMVRGSCNAISIPSSGPMRSLLDREERNTRLRANFPYILARNASLRPEFRTDVRTCGNIAAANPGPDAKDPAGPSASAPPAPTPNPPSAPPSRPDPAPPAQPSRPDPVAPAAPAQPSRIDTTPSPPEPSRSLNNRGHGKGDKGGKDGHGGFHGGGRGGDGWGNRNDGRDRGGHDHRGDRGSRDGGRRGGKDGGHSQQDVSRDSWGADERNGERGDNSR</sequence>
<dbReference type="Gene3D" id="2.60.120.1440">
    <property type="match status" value="1"/>
</dbReference>
<evidence type="ECO:0000259" key="2">
    <source>
        <dbReference type="Pfam" id="PF04773"/>
    </source>
</evidence>
<keyword evidence="4" id="KW-1185">Reference proteome</keyword>